<name>Q116I6_TRIEI</name>
<protein>
    <submittedName>
        <fullName evidence="1">Heat shock 70kD protein 12B</fullName>
    </submittedName>
</protein>
<organism evidence="1">
    <name type="scientific">Trichodesmium erythraeum (strain IMS101)</name>
    <dbReference type="NCBI Taxonomy" id="203124"/>
    <lineage>
        <taxon>Bacteria</taxon>
        <taxon>Bacillati</taxon>
        <taxon>Cyanobacteriota</taxon>
        <taxon>Cyanophyceae</taxon>
        <taxon>Oscillatoriophycideae</taxon>
        <taxon>Oscillatoriales</taxon>
        <taxon>Microcoleaceae</taxon>
        <taxon>Trichodesmium</taxon>
    </lineage>
</organism>
<gene>
    <name evidence="1" type="ordered locus">Tery_1238</name>
</gene>
<dbReference type="OrthoDB" id="3405531at2"/>
<dbReference type="EMBL" id="CP000393">
    <property type="protein sequence ID" value="ABG50588.1"/>
    <property type="molecule type" value="Genomic_DNA"/>
</dbReference>
<accession>Q116I6</accession>
<dbReference type="RefSeq" id="WP_011610968.1">
    <property type="nucleotide sequence ID" value="NC_008312.1"/>
</dbReference>
<evidence type="ECO:0000313" key="1">
    <source>
        <dbReference type="EMBL" id="ABG50588.1"/>
    </source>
</evidence>
<keyword evidence="1" id="KW-0346">Stress response</keyword>
<proteinExistence type="predicted"/>
<sequence>MDKSFEVVVAIDFGTSRSGFAYKFKESDVSVFRDLWPDNPMSYPKTATYLLLSSTGEVEAWGYTAMKKLAQFRAQGTAKDYYFTRNFKMELHSGKKDES</sequence>
<dbReference type="PANTHER" id="PTHR14187">
    <property type="entry name" value="ALPHA KINASE/ELONGATION FACTOR 2 KINASE"/>
    <property type="match status" value="1"/>
</dbReference>
<dbReference type="STRING" id="203124.Tery_1238"/>
<dbReference type="PANTHER" id="PTHR14187:SF5">
    <property type="entry name" value="HEAT SHOCK 70 KDA PROTEIN 12A"/>
    <property type="match status" value="1"/>
</dbReference>
<dbReference type="AlphaFoldDB" id="Q116I6"/>
<dbReference type="HOGENOM" id="CLU_2319273_0_0_3"/>
<reference evidence="1" key="1">
    <citation type="submission" date="2006-06" db="EMBL/GenBank/DDBJ databases">
        <title>Complete sequence of Trichodesmium erythraeum IMS101.</title>
        <authorList>
            <consortium name="US DOE Joint Genome Institute"/>
            <person name="Copeland A."/>
            <person name="Lucas S."/>
            <person name="Lapidus A."/>
            <person name="Barry K."/>
            <person name="Detter J.C."/>
            <person name="Glavina del Rio T."/>
            <person name="Hammon N."/>
            <person name="Israni S."/>
            <person name="Dalin E."/>
            <person name="Tice H."/>
            <person name="Pitluck S."/>
            <person name="Kiss H."/>
            <person name="Munk A.C."/>
            <person name="Brettin T."/>
            <person name="Bruce D."/>
            <person name="Han C."/>
            <person name="Tapia R."/>
            <person name="Gilna P."/>
            <person name="Schmutz J."/>
            <person name="Larimer F."/>
            <person name="Land M."/>
            <person name="Hauser L."/>
            <person name="Kyrpides N."/>
            <person name="Kim E."/>
            <person name="Richardson P."/>
        </authorList>
    </citation>
    <scope>NUCLEOTIDE SEQUENCE [LARGE SCALE GENOMIC DNA]</scope>
    <source>
        <strain evidence="1">IMS101</strain>
    </source>
</reference>
<dbReference type="KEGG" id="ter:Tery_1238"/>
<dbReference type="Gene3D" id="3.30.420.40">
    <property type="match status" value="1"/>
</dbReference>